<evidence type="ECO:0000313" key="3">
    <source>
        <dbReference type="Proteomes" id="UP001055093"/>
    </source>
</evidence>
<dbReference type="RefSeq" id="WP_137828609.1">
    <property type="nucleotide sequence ID" value="NZ_BPRE01000006.1"/>
</dbReference>
<sequence length="283" mass="31453">MHRPGRSLSPKRHSGAATAPTRRKKLDRAAAKPDIWARAADGLRANAAESPLLPSRKRLLLAALALASADPAAAQTTQDTQLWLNTTLFGSHGDFVYFAEVQPRFGSDISRLDQLILRPAVGWKLNDALTVYQGYARVENTPVGAPSFSENRSFQQLSWEIGEFAKFKLSSRTRFEQRWQSDGRDVGFRFREMLRASHPIFDEASGLRAVGWSEVFVALNDTDWGAQAGFDQIRTFVGLEIPLQDKAQGKSTVEVGYLNQTVNAPAARVEINHILSLNLSLRY</sequence>
<reference evidence="2" key="1">
    <citation type="journal article" date="2021" name="Front. Microbiol.">
        <title>Comprehensive Comparative Genomics and Phenotyping of Methylobacterium Species.</title>
        <authorList>
            <person name="Alessa O."/>
            <person name="Ogura Y."/>
            <person name="Fujitani Y."/>
            <person name="Takami H."/>
            <person name="Hayashi T."/>
            <person name="Sahin N."/>
            <person name="Tani A."/>
        </authorList>
    </citation>
    <scope>NUCLEOTIDE SEQUENCE</scope>
    <source>
        <strain evidence="2">DSM 14458</strain>
    </source>
</reference>
<evidence type="ECO:0000313" key="2">
    <source>
        <dbReference type="EMBL" id="GJE75711.1"/>
    </source>
</evidence>
<proteinExistence type="predicted"/>
<feature type="compositionally biased region" description="Basic residues" evidence="1">
    <location>
        <begin position="1"/>
        <end position="14"/>
    </location>
</feature>
<reference evidence="2" key="2">
    <citation type="submission" date="2021-08" db="EMBL/GenBank/DDBJ databases">
        <authorList>
            <person name="Tani A."/>
            <person name="Ola A."/>
            <person name="Ogura Y."/>
            <person name="Katsura K."/>
            <person name="Hayashi T."/>
        </authorList>
    </citation>
    <scope>NUCLEOTIDE SEQUENCE</scope>
    <source>
        <strain evidence="2">DSM 14458</strain>
    </source>
</reference>
<evidence type="ECO:0000256" key="1">
    <source>
        <dbReference type="SAM" id="MobiDB-lite"/>
    </source>
</evidence>
<dbReference type="EMBL" id="BPRE01000006">
    <property type="protein sequence ID" value="GJE75711.1"/>
    <property type="molecule type" value="Genomic_DNA"/>
</dbReference>
<dbReference type="InterPro" id="IPR019619">
    <property type="entry name" value="DUF2490"/>
</dbReference>
<gene>
    <name evidence="2" type="ORF">BGCPKDLD_2298</name>
</gene>
<feature type="region of interest" description="Disordered" evidence="1">
    <location>
        <begin position="1"/>
        <end position="30"/>
    </location>
</feature>
<protein>
    <recommendedName>
        <fullName evidence="4">DUF2490 domain-containing protein</fullName>
    </recommendedName>
</protein>
<organism evidence="2 3">
    <name type="scientific">Methylorubrum suomiense</name>
    <dbReference type="NCBI Taxonomy" id="144191"/>
    <lineage>
        <taxon>Bacteria</taxon>
        <taxon>Pseudomonadati</taxon>
        <taxon>Pseudomonadota</taxon>
        <taxon>Alphaproteobacteria</taxon>
        <taxon>Hyphomicrobiales</taxon>
        <taxon>Methylobacteriaceae</taxon>
        <taxon>Methylorubrum</taxon>
    </lineage>
</organism>
<accession>A0ABQ4UU51</accession>
<dbReference type="Pfam" id="PF10677">
    <property type="entry name" value="DUF2490"/>
    <property type="match status" value="1"/>
</dbReference>
<dbReference type="Proteomes" id="UP001055093">
    <property type="component" value="Unassembled WGS sequence"/>
</dbReference>
<evidence type="ECO:0008006" key="4">
    <source>
        <dbReference type="Google" id="ProtNLM"/>
    </source>
</evidence>
<name>A0ABQ4UU51_9HYPH</name>
<comment type="caution">
    <text evidence="2">The sequence shown here is derived from an EMBL/GenBank/DDBJ whole genome shotgun (WGS) entry which is preliminary data.</text>
</comment>
<keyword evidence="3" id="KW-1185">Reference proteome</keyword>